<comment type="caution">
    <text evidence="1">The sequence shown here is derived from an EMBL/GenBank/DDBJ whole genome shotgun (WGS) entry which is preliminary data.</text>
</comment>
<evidence type="ECO:0000313" key="1">
    <source>
        <dbReference type="EMBL" id="KAI8422229.1"/>
    </source>
</evidence>
<reference evidence="1 2" key="1">
    <citation type="journal article" date="2022" name="Genome Biol. Evol.">
        <title>The Spruce Budworm Genome: Reconstructing the Evolutionary History of Antifreeze Proteins.</title>
        <authorList>
            <person name="Beliveau C."/>
            <person name="Gagne P."/>
            <person name="Picq S."/>
            <person name="Vernygora O."/>
            <person name="Keeling C.I."/>
            <person name="Pinkney K."/>
            <person name="Doucet D."/>
            <person name="Wen F."/>
            <person name="Johnston J.S."/>
            <person name="Maaroufi H."/>
            <person name="Boyle B."/>
            <person name="Laroche J."/>
            <person name="Dewar K."/>
            <person name="Juretic N."/>
            <person name="Blackburn G."/>
            <person name="Nisole A."/>
            <person name="Brunet B."/>
            <person name="Brandao M."/>
            <person name="Lumley L."/>
            <person name="Duan J."/>
            <person name="Quan G."/>
            <person name="Lucarotti C.J."/>
            <person name="Roe A.D."/>
            <person name="Sperling F.A.H."/>
            <person name="Levesque R.C."/>
            <person name="Cusson M."/>
        </authorList>
    </citation>
    <scope>NUCLEOTIDE SEQUENCE [LARGE SCALE GENOMIC DNA]</scope>
    <source>
        <strain evidence="1">Glfc:IPQL:Cfum</strain>
    </source>
</reference>
<dbReference type="Proteomes" id="UP001064048">
    <property type="component" value="Chromosome 10"/>
</dbReference>
<accession>A0ACC0JDQ8</accession>
<dbReference type="EMBL" id="CM046110">
    <property type="protein sequence ID" value="KAI8422229.1"/>
    <property type="molecule type" value="Genomic_DNA"/>
</dbReference>
<evidence type="ECO:0000313" key="2">
    <source>
        <dbReference type="Proteomes" id="UP001064048"/>
    </source>
</evidence>
<organism evidence="1 2">
    <name type="scientific">Choristoneura fumiferana</name>
    <name type="common">Spruce budworm moth</name>
    <name type="synonym">Archips fumiferana</name>
    <dbReference type="NCBI Taxonomy" id="7141"/>
    <lineage>
        <taxon>Eukaryota</taxon>
        <taxon>Metazoa</taxon>
        <taxon>Ecdysozoa</taxon>
        <taxon>Arthropoda</taxon>
        <taxon>Hexapoda</taxon>
        <taxon>Insecta</taxon>
        <taxon>Pterygota</taxon>
        <taxon>Neoptera</taxon>
        <taxon>Endopterygota</taxon>
        <taxon>Lepidoptera</taxon>
        <taxon>Glossata</taxon>
        <taxon>Ditrysia</taxon>
        <taxon>Tortricoidea</taxon>
        <taxon>Tortricidae</taxon>
        <taxon>Tortricinae</taxon>
        <taxon>Choristoneura</taxon>
    </lineage>
</organism>
<proteinExistence type="predicted"/>
<sequence>MYAPPQARPPRAHPPPRSVALPALVRPRHYPCGACPKMYAPPQARPPRAHPPPRSVALPALVRPRHYPCGACPKMYRAAAKRDRHVRTHHPGAVGGGAIEGGRRACPPAACPACPRQNENSLAGRRNYYVRASGECTHSVLHRESRLTVMAARRGRRGPFSRPGPPRPDLRQSVTSRRSFP</sequence>
<keyword evidence="2" id="KW-1185">Reference proteome</keyword>
<protein>
    <submittedName>
        <fullName evidence="1">Uncharacterized protein</fullName>
    </submittedName>
</protein>
<name>A0ACC0JDQ8_CHOFU</name>
<gene>
    <name evidence="1" type="ORF">MSG28_006123</name>
</gene>